<dbReference type="InterPro" id="IPR009003">
    <property type="entry name" value="Peptidase_S1_PA"/>
</dbReference>
<organism evidence="1 2">
    <name type="scientific">Oceanobacter antarcticus</name>
    <dbReference type="NCBI Taxonomy" id="3133425"/>
    <lineage>
        <taxon>Bacteria</taxon>
        <taxon>Pseudomonadati</taxon>
        <taxon>Pseudomonadota</taxon>
        <taxon>Gammaproteobacteria</taxon>
        <taxon>Oceanospirillales</taxon>
        <taxon>Oceanospirillaceae</taxon>
        <taxon>Oceanobacter</taxon>
    </lineage>
</organism>
<name>A0ABW8NEE5_9GAMM</name>
<dbReference type="Proteomes" id="UP001620597">
    <property type="component" value="Unassembled WGS sequence"/>
</dbReference>
<dbReference type="SUPFAM" id="SSF50494">
    <property type="entry name" value="Trypsin-like serine proteases"/>
    <property type="match status" value="1"/>
</dbReference>
<dbReference type="RefSeq" id="WP_416204775.1">
    <property type="nucleotide sequence ID" value="NZ_JBBKTX010000002.1"/>
</dbReference>
<sequence>MTKKNKMSCQLEINSEAWFRRRCQEAKKCLLETIPSIRKEQASKACATQINDTAGLFCLSAQVDNNFITPSRAKELLAGDLGCVYRNILRRCCVPIYWSKKEERRLDLLHSGTLTLVKTPQKLIGITAAHVIRQLETDKQCDDVVVQFFNAVIQDISSLIIDISDKYDLATISLEQKILESIGKDIMPLEMWPPKPPEEGKGILIAGYPGIERLLTGEREVDFGLFTALVVSRMVNDTQISWLLQPEYQVPGTPISPPPPEYNLGGVSGGPMIGIFETKGGIIHYCLSGIITECPDFENSDIAIERLIATRADLIYEDGKISR</sequence>
<gene>
    <name evidence="1" type="ORF">WG929_02605</name>
</gene>
<dbReference type="EMBL" id="JBBKTX010000002">
    <property type="protein sequence ID" value="MFK4751290.1"/>
    <property type="molecule type" value="Genomic_DNA"/>
</dbReference>
<comment type="caution">
    <text evidence="1">The sequence shown here is derived from an EMBL/GenBank/DDBJ whole genome shotgun (WGS) entry which is preliminary data.</text>
</comment>
<evidence type="ECO:0000313" key="1">
    <source>
        <dbReference type="EMBL" id="MFK4751290.1"/>
    </source>
</evidence>
<proteinExistence type="predicted"/>
<keyword evidence="2" id="KW-1185">Reference proteome</keyword>
<evidence type="ECO:0000313" key="2">
    <source>
        <dbReference type="Proteomes" id="UP001620597"/>
    </source>
</evidence>
<accession>A0ABW8NEE5</accession>
<reference evidence="1 2" key="1">
    <citation type="submission" date="2024-03" db="EMBL/GenBank/DDBJ databases">
        <title>High-quality draft genome sequence of Oceanobacter sp. wDCs-4.</title>
        <authorList>
            <person name="Dong C."/>
        </authorList>
    </citation>
    <scope>NUCLEOTIDE SEQUENCE [LARGE SCALE GENOMIC DNA]</scope>
    <source>
        <strain evidence="2">wDCs-4</strain>
    </source>
</reference>
<evidence type="ECO:0008006" key="3">
    <source>
        <dbReference type="Google" id="ProtNLM"/>
    </source>
</evidence>
<protein>
    <recommendedName>
        <fullName evidence="3">Trypsin-like peptidase domain-containing protein</fullName>
    </recommendedName>
</protein>